<dbReference type="GeneID" id="92078812"/>
<comment type="similarity">
    <text evidence="2 7">Belongs to the cytochrome P450 family.</text>
</comment>
<sequence length="592" mass="66399">MGAVLSSIPARLLFGLLLVGLYPGYRAISPKPLPGIPYNRDAAKKIFGDIPEVMSYVMKKKQIFCWLTSLTTRHQSPIVQAFFKPGEWPWVVVTDPYESQDILLRRTKEFDRTLFKEMIGGILPEQHSHYPSTDVHFKHNRNLINHLMAPTFISQVSAREVYNSVCTLIKVWQAKCDLAKGRPFSAHHDITYAALDAIFASSFGLPEQESNTIQRLKAVLEHAPQLNMSKDLNEPVEFPEGTIPTIFAAVLTIQDSATITQMSPAPIFASWILRKLPKMKKAIATKDQYIRDKVAKSVELIEKAKATAQEQQQPTSALQSVLQREREVAEKEGRQPDYFKCAIADEFFGFTMAGHDTTATATAWGVKYLTDHPAAQETLRTALRRALPDALAQQRSPTYQELIKAHVPYLDAVIEEITRHANTIAFVARRAMLDTTVLGQRIPKGTDVLLMANGPGYLEPNMRIAEDKRDGDAENAVMRSPGARPDGGKSLTSLWDDANIGAFKPERWLKRDPESGTERFDPMAGPNLAFGAGLRGCFGKKLALQALKLQFALFVWNFRLLETPTELNSYDAVQKFAREPTQCYLRLERADL</sequence>
<dbReference type="EMBL" id="JAQQWE010000006">
    <property type="protein sequence ID" value="KAK7948642.1"/>
    <property type="molecule type" value="Genomic_DNA"/>
</dbReference>
<evidence type="ECO:0000256" key="3">
    <source>
        <dbReference type="ARBA" id="ARBA00022617"/>
    </source>
</evidence>
<keyword evidence="10" id="KW-1185">Reference proteome</keyword>
<keyword evidence="5 7" id="KW-0408">Iron</keyword>
<evidence type="ECO:0000256" key="8">
    <source>
        <dbReference type="SAM" id="SignalP"/>
    </source>
</evidence>
<feature type="chain" id="PRO_5046189119" description="Cytochrome P450" evidence="8">
    <location>
        <begin position="28"/>
        <end position="592"/>
    </location>
</feature>
<keyword evidence="6 7" id="KW-0503">Monooxygenase</keyword>
<keyword evidence="8" id="KW-0732">Signal</keyword>
<reference evidence="9 10" key="1">
    <citation type="submission" date="2023-01" db="EMBL/GenBank/DDBJ databases">
        <title>Analysis of 21 Apiospora genomes using comparative genomics revels a genus with tremendous synthesis potential of carbohydrate active enzymes and secondary metabolites.</title>
        <authorList>
            <person name="Sorensen T."/>
        </authorList>
    </citation>
    <scope>NUCLEOTIDE SEQUENCE [LARGE SCALE GENOMIC DNA]</scope>
    <source>
        <strain evidence="9 10">CBS 24483</strain>
    </source>
</reference>
<comment type="cofactor">
    <cofactor evidence="1">
        <name>heme</name>
        <dbReference type="ChEBI" id="CHEBI:30413"/>
    </cofactor>
</comment>
<comment type="caution">
    <text evidence="9">The sequence shown here is derived from an EMBL/GenBank/DDBJ whole genome shotgun (WGS) entry which is preliminary data.</text>
</comment>
<dbReference type="InterPro" id="IPR017972">
    <property type="entry name" value="Cyt_P450_CS"/>
</dbReference>
<dbReference type="PRINTS" id="PR00385">
    <property type="entry name" value="P450"/>
</dbReference>
<proteinExistence type="inferred from homology"/>
<keyword evidence="4 7" id="KW-0479">Metal-binding</keyword>
<dbReference type="Gene3D" id="1.10.630.10">
    <property type="entry name" value="Cytochrome P450"/>
    <property type="match status" value="1"/>
</dbReference>
<dbReference type="Pfam" id="PF00067">
    <property type="entry name" value="p450"/>
    <property type="match status" value="2"/>
</dbReference>
<dbReference type="RefSeq" id="XP_066698148.1">
    <property type="nucleotide sequence ID" value="XM_066845750.1"/>
</dbReference>
<dbReference type="PRINTS" id="PR00465">
    <property type="entry name" value="EP450IV"/>
</dbReference>
<dbReference type="InterPro" id="IPR002403">
    <property type="entry name" value="Cyt_P450_E_grp-IV"/>
</dbReference>
<dbReference type="InterPro" id="IPR050121">
    <property type="entry name" value="Cytochrome_P450_monoxygenase"/>
</dbReference>
<evidence type="ECO:0000256" key="6">
    <source>
        <dbReference type="ARBA" id="ARBA00023033"/>
    </source>
</evidence>
<dbReference type="InterPro" id="IPR001128">
    <property type="entry name" value="Cyt_P450"/>
</dbReference>
<gene>
    <name evidence="9" type="ORF">PG986_009528</name>
</gene>
<feature type="signal peptide" evidence="8">
    <location>
        <begin position="1"/>
        <end position="27"/>
    </location>
</feature>
<dbReference type="PANTHER" id="PTHR24305">
    <property type="entry name" value="CYTOCHROME P450"/>
    <property type="match status" value="1"/>
</dbReference>
<evidence type="ECO:0000256" key="1">
    <source>
        <dbReference type="ARBA" id="ARBA00001971"/>
    </source>
</evidence>
<evidence type="ECO:0000313" key="10">
    <source>
        <dbReference type="Proteomes" id="UP001391051"/>
    </source>
</evidence>
<dbReference type="InterPro" id="IPR036396">
    <property type="entry name" value="Cyt_P450_sf"/>
</dbReference>
<evidence type="ECO:0000256" key="4">
    <source>
        <dbReference type="ARBA" id="ARBA00022723"/>
    </source>
</evidence>
<evidence type="ECO:0000256" key="2">
    <source>
        <dbReference type="ARBA" id="ARBA00010617"/>
    </source>
</evidence>
<evidence type="ECO:0000256" key="7">
    <source>
        <dbReference type="RuleBase" id="RU000461"/>
    </source>
</evidence>
<dbReference type="SUPFAM" id="SSF48264">
    <property type="entry name" value="Cytochrome P450"/>
    <property type="match status" value="2"/>
</dbReference>
<dbReference type="PANTHER" id="PTHR24305:SF232">
    <property type="entry name" value="P450, PUTATIVE (EUROFUNG)-RELATED"/>
    <property type="match status" value="1"/>
</dbReference>
<keyword evidence="3 7" id="KW-0349">Heme</keyword>
<evidence type="ECO:0000313" key="9">
    <source>
        <dbReference type="EMBL" id="KAK7948642.1"/>
    </source>
</evidence>
<dbReference type="PROSITE" id="PS00086">
    <property type="entry name" value="CYTOCHROME_P450"/>
    <property type="match status" value="1"/>
</dbReference>
<keyword evidence="7" id="KW-0560">Oxidoreductase</keyword>
<evidence type="ECO:0000256" key="5">
    <source>
        <dbReference type="ARBA" id="ARBA00023004"/>
    </source>
</evidence>
<name>A0ABR1Q8K9_9PEZI</name>
<protein>
    <recommendedName>
        <fullName evidence="11">Cytochrome P450</fullName>
    </recommendedName>
</protein>
<evidence type="ECO:0008006" key="11">
    <source>
        <dbReference type="Google" id="ProtNLM"/>
    </source>
</evidence>
<organism evidence="9 10">
    <name type="scientific">Apiospora aurea</name>
    <dbReference type="NCBI Taxonomy" id="335848"/>
    <lineage>
        <taxon>Eukaryota</taxon>
        <taxon>Fungi</taxon>
        <taxon>Dikarya</taxon>
        <taxon>Ascomycota</taxon>
        <taxon>Pezizomycotina</taxon>
        <taxon>Sordariomycetes</taxon>
        <taxon>Xylariomycetidae</taxon>
        <taxon>Amphisphaeriales</taxon>
        <taxon>Apiosporaceae</taxon>
        <taxon>Apiospora</taxon>
    </lineage>
</organism>
<accession>A0ABR1Q8K9</accession>
<dbReference type="Proteomes" id="UP001391051">
    <property type="component" value="Unassembled WGS sequence"/>
</dbReference>